<comment type="similarity">
    <text evidence="3">Belongs to the glycosyl hydrolase 13 family.</text>
</comment>
<dbReference type="Pfam" id="PF01833">
    <property type="entry name" value="TIG"/>
    <property type="match status" value="1"/>
</dbReference>
<dbReference type="CDD" id="cd11320">
    <property type="entry name" value="AmyAc_AmyMalt_CGTase_like"/>
    <property type="match status" value="1"/>
</dbReference>
<dbReference type="SUPFAM" id="SSF49452">
    <property type="entry name" value="Starch-binding domain-like"/>
    <property type="match status" value="1"/>
</dbReference>
<organism evidence="10 11">
    <name type="scientific">Bombiscardovia nodaiensis</name>
    <dbReference type="NCBI Taxonomy" id="2932181"/>
    <lineage>
        <taxon>Bacteria</taxon>
        <taxon>Bacillati</taxon>
        <taxon>Actinomycetota</taxon>
        <taxon>Actinomycetes</taxon>
        <taxon>Bifidobacteriales</taxon>
        <taxon>Bifidobacteriaceae</taxon>
        <taxon>Bombiscardovia</taxon>
    </lineage>
</organism>
<dbReference type="SUPFAM" id="SSF81296">
    <property type="entry name" value="E set domains"/>
    <property type="match status" value="1"/>
</dbReference>
<dbReference type="SUPFAM" id="SSF51445">
    <property type="entry name" value="(Trans)glycosidases"/>
    <property type="match status" value="1"/>
</dbReference>
<dbReference type="Gene3D" id="3.20.20.80">
    <property type="entry name" value="Glycosidases"/>
    <property type="match status" value="1"/>
</dbReference>
<dbReference type="InterPro" id="IPR017853">
    <property type="entry name" value="GH"/>
</dbReference>
<evidence type="ECO:0000256" key="7">
    <source>
        <dbReference type="ARBA" id="ARBA00022837"/>
    </source>
</evidence>
<feature type="domain" description="CBM20" evidence="9">
    <location>
        <begin position="583"/>
        <end position="687"/>
    </location>
</feature>
<evidence type="ECO:0000256" key="3">
    <source>
        <dbReference type="ARBA" id="ARBA00008061"/>
    </source>
</evidence>
<evidence type="ECO:0000313" key="10">
    <source>
        <dbReference type="EMBL" id="BDR52287.1"/>
    </source>
</evidence>
<keyword evidence="7" id="KW-0106">Calcium</keyword>
<name>A0ABM8B619_9BIFI</name>
<dbReference type="InterPro" id="IPR014756">
    <property type="entry name" value="Ig_E-set"/>
</dbReference>
<protein>
    <recommendedName>
        <fullName evidence="4">alpha-amylase</fullName>
        <ecNumber evidence="4">3.2.1.1</ecNumber>
    </recommendedName>
    <alternativeName>
        <fullName evidence="8">1,4-alpha-D-glucan glucanohydrolase</fullName>
    </alternativeName>
</protein>
<dbReference type="PANTHER" id="PTHR10357:SF215">
    <property type="entry name" value="ALPHA-AMYLASE 1"/>
    <property type="match status" value="1"/>
</dbReference>
<evidence type="ECO:0000256" key="5">
    <source>
        <dbReference type="ARBA" id="ARBA00022723"/>
    </source>
</evidence>
<evidence type="ECO:0000256" key="2">
    <source>
        <dbReference type="ARBA" id="ARBA00001913"/>
    </source>
</evidence>
<dbReference type="SMART" id="SM01065">
    <property type="entry name" value="CBM_2"/>
    <property type="match status" value="1"/>
</dbReference>
<reference evidence="10 11" key="1">
    <citation type="journal article" date="2023" name="Microbiol. Spectr.">
        <title>Symbiosis of Carpenter Bees with Uncharacterized Lactic Acid Bacteria Showing NAD Auxotrophy.</title>
        <authorList>
            <person name="Kawasaki S."/>
            <person name="Ozawa K."/>
            <person name="Mori T."/>
            <person name="Yamamoto A."/>
            <person name="Ito M."/>
            <person name="Ohkuma M."/>
            <person name="Sakamoto M."/>
            <person name="Matsutani M."/>
        </authorList>
    </citation>
    <scope>NUCLEOTIDE SEQUENCE [LARGE SCALE GENOMIC DNA]</scope>
    <source>
        <strain evidence="10 11">Kim37-2</strain>
    </source>
</reference>
<dbReference type="SMART" id="SM00642">
    <property type="entry name" value="Aamy"/>
    <property type="match status" value="1"/>
</dbReference>
<keyword evidence="6" id="KW-0732">Signal</keyword>
<evidence type="ECO:0000259" key="9">
    <source>
        <dbReference type="PROSITE" id="PS51166"/>
    </source>
</evidence>
<dbReference type="SUPFAM" id="SSF51011">
    <property type="entry name" value="Glycosyl hydrolase domain"/>
    <property type="match status" value="1"/>
</dbReference>
<dbReference type="Gene3D" id="2.60.40.1180">
    <property type="entry name" value="Golgi alpha-mannosidase II"/>
    <property type="match status" value="1"/>
</dbReference>
<dbReference type="EC" id="3.2.1.1" evidence="4"/>
<dbReference type="Pfam" id="PF00128">
    <property type="entry name" value="Alpha-amylase"/>
    <property type="match status" value="1"/>
</dbReference>
<comment type="catalytic activity">
    <reaction evidence="1">
        <text>Endohydrolysis of (1-&gt;4)-alpha-D-glucosidic linkages in polysaccharides containing three or more (1-&gt;4)-alpha-linked D-glucose units.</text>
        <dbReference type="EC" id="3.2.1.1"/>
    </reaction>
</comment>
<keyword evidence="11" id="KW-1185">Reference proteome</keyword>
<evidence type="ECO:0000256" key="4">
    <source>
        <dbReference type="ARBA" id="ARBA00012595"/>
    </source>
</evidence>
<evidence type="ECO:0000313" key="11">
    <source>
        <dbReference type="Proteomes" id="UP001321766"/>
    </source>
</evidence>
<dbReference type="PROSITE" id="PS51166">
    <property type="entry name" value="CBM20"/>
    <property type="match status" value="1"/>
</dbReference>
<dbReference type="Proteomes" id="UP001321766">
    <property type="component" value="Chromosome"/>
</dbReference>
<dbReference type="InterPro" id="IPR002044">
    <property type="entry name" value="CBM20"/>
</dbReference>
<dbReference type="Pfam" id="PF00686">
    <property type="entry name" value="CBM_20"/>
    <property type="match status" value="1"/>
</dbReference>
<sequence>MTGDLIYQLITDRFYDGDPSNNDPVSAQHEYSPDHTNWQLYWGGDFAGVAKKISYLKDMGVGAIWISPPVQNISTPAIDSLGQVSAGYHGYWGMDFFVPDPHFGSWRDFDAMVSAAHAQGIKVIMDWAINDTSPEDVNNSHYAVNGALVKAGQTIATYNDDPSGYFHHNGGVTDYNDRYQVQYKNLFNLADLAQENPATSQYLHEAVGTWTAHGVDGIRMDAVKHMPGGFLKSYTDHIYNTRNMFIFGEWADTASSSLWQDEVKFANTSGMSVENFDLNSNLRSVFAYGAPMSQLDEAVARQQSSYHWSNQLVNFVDGHDVSRFLSLNNNTNLFDEATVTNMTVPGIPSVYYGDEQYSHDDSTNPSLQVGGDPYNRQMMPCFDENTRNFKIVKSLADLRRANPALRYGSSTTRWINDDVYVYERSFYGNTVLVAVNKGTAAYSLDGLLTKLPQGSYADTLQGLLGGGTLTVTKGTKELNPTNHYLLKGGQSAVWSYVAPSEGTPQVGNVGPTRGHSGDIVSVTGKNFGTRPGAVTVGGVKAGLGQWSTDKVDFVIPDRAKAGLQDVILTGSNGIASNPIAYSVSAASQVATTFTVDGTSTSYGDEIYLTGSVPELGNWSTDTAVAVGPMVCPNYPTWFVVASVPAGQRIEYKFFVRKADGSIQWEGGNNHVYVTPTQGLGSARVKWQ</sequence>
<dbReference type="InterPro" id="IPR013783">
    <property type="entry name" value="Ig-like_fold"/>
</dbReference>
<evidence type="ECO:0000256" key="6">
    <source>
        <dbReference type="ARBA" id="ARBA00022729"/>
    </source>
</evidence>
<dbReference type="SMART" id="SM00632">
    <property type="entry name" value="Aamy_C"/>
    <property type="match status" value="1"/>
</dbReference>
<evidence type="ECO:0000256" key="1">
    <source>
        <dbReference type="ARBA" id="ARBA00000548"/>
    </source>
</evidence>
<gene>
    <name evidence="10" type="primary">amyA</name>
    <name evidence="10" type="ORF">KIM372_01940</name>
</gene>
<proteinExistence type="inferred from homology"/>
<evidence type="ECO:0000256" key="8">
    <source>
        <dbReference type="ARBA" id="ARBA00030238"/>
    </source>
</evidence>
<dbReference type="InterPro" id="IPR013784">
    <property type="entry name" value="Carb-bd-like_fold"/>
</dbReference>
<dbReference type="PANTHER" id="PTHR10357">
    <property type="entry name" value="ALPHA-AMYLASE FAMILY MEMBER"/>
    <property type="match status" value="1"/>
</dbReference>
<dbReference type="EMBL" id="AP026798">
    <property type="protein sequence ID" value="BDR52287.1"/>
    <property type="molecule type" value="Genomic_DNA"/>
</dbReference>
<dbReference type="InterPro" id="IPR002909">
    <property type="entry name" value="IPT_dom"/>
</dbReference>
<comment type="cofactor">
    <cofactor evidence="2">
        <name>Ca(2+)</name>
        <dbReference type="ChEBI" id="CHEBI:29108"/>
    </cofactor>
</comment>
<dbReference type="InterPro" id="IPR013780">
    <property type="entry name" value="Glyco_hydro_b"/>
</dbReference>
<dbReference type="Gene3D" id="2.60.40.10">
    <property type="entry name" value="Immunoglobulins"/>
    <property type="match status" value="2"/>
</dbReference>
<accession>A0ABM8B619</accession>
<dbReference type="InterPro" id="IPR006047">
    <property type="entry name" value="GH13_cat_dom"/>
</dbReference>
<dbReference type="InterPro" id="IPR031319">
    <property type="entry name" value="A-amylase_C"/>
</dbReference>
<keyword evidence="5" id="KW-0479">Metal-binding</keyword>